<name>A0A914QDS1_9BILA</name>
<proteinExistence type="predicted"/>
<keyword evidence="2" id="KW-1185">Reference proteome</keyword>
<feature type="region of interest" description="Disordered" evidence="1">
    <location>
        <begin position="1"/>
        <end position="41"/>
    </location>
</feature>
<evidence type="ECO:0000256" key="1">
    <source>
        <dbReference type="SAM" id="MobiDB-lite"/>
    </source>
</evidence>
<evidence type="ECO:0000313" key="3">
    <source>
        <dbReference type="WBParaSite" id="PDA_v2.g29445.t1"/>
    </source>
</evidence>
<reference evidence="3" key="1">
    <citation type="submission" date="2022-11" db="UniProtKB">
        <authorList>
            <consortium name="WormBaseParasite"/>
        </authorList>
    </citation>
    <scope>IDENTIFICATION</scope>
</reference>
<organism evidence="2 3">
    <name type="scientific">Panagrolaimus davidi</name>
    <dbReference type="NCBI Taxonomy" id="227884"/>
    <lineage>
        <taxon>Eukaryota</taxon>
        <taxon>Metazoa</taxon>
        <taxon>Ecdysozoa</taxon>
        <taxon>Nematoda</taxon>
        <taxon>Chromadorea</taxon>
        <taxon>Rhabditida</taxon>
        <taxon>Tylenchina</taxon>
        <taxon>Panagrolaimomorpha</taxon>
        <taxon>Panagrolaimoidea</taxon>
        <taxon>Panagrolaimidae</taxon>
        <taxon>Panagrolaimus</taxon>
    </lineage>
</organism>
<protein>
    <submittedName>
        <fullName evidence="3">Uncharacterized protein</fullName>
    </submittedName>
</protein>
<sequence>MDLLLTTKESDSSSGSSNSDSKETNESIILSDVDSDSEEESDSSFDIFDVGYLGKQKMVFTRTTFYETFYRQSFAFRDSLMHYIAKNPSSPKVYQKMINSCKYFFHKNPILVSSLFCVDRHQILMDHKFIEMASLQSKFWVSEFLTIRDGTVNSKNLVAKITSMIYKCDAKRLCFENQNVFYNDLVLLGSSVEEISFREVTVKYNDDSNVELEKIVVAFPQAKTFEWLSYEVLSSIKKETFKELVKLPNFAKFDTFCINHIPETFDLETFFEYIKENKHTTFELAFDDSISLPYKIRIEAIIDEILQTKPLNYKAPLLNFTEINQQKLRLLSYLHRSNRYFCVSNVLLILLFF</sequence>
<dbReference type="Proteomes" id="UP000887578">
    <property type="component" value="Unplaced"/>
</dbReference>
<evidence type="ECO:0000313" key="2">
    <source>
        <dbReference type="Proteomes" id="UP000887578"/>
    </source>
</evidence>
<dbReference type="WBParaSite" id="PDA_v2.g29445.t1">
    <property type="protein sequence ID" value="PDA_v2.g29445.t1"/>
    <property type="gene ID" value="PDA_v2.g29445"/>
</dbReference>
<dbReference type="AlphaFoldDB" id="A0A914QDS1"/>
<accession>A0A914QDS1</accession>